<dbReference type="Proteomes" id="UP000552709">
    <property type="component" value="Unassembled WGS sequence"/>
</dbReference>
<dbReference type="EMBL" id="JACHFL010000005">
    <property type="protein sequence ID" value="MBB5363437.1"/>
    <property type="molecule type" value="Genomic_DNA"/>
</dbReference>
<dbReference type="AlphaFoldDB" id="A0A7W8NGZ1"/>
<dbReference type="EC" id="1.1.99.3" evidence="2"/>
<keyword evidence="3" id="KW-1185">Reference proteome</keyword>
<dbReference type="InterPro" id="IPR006311">
    <property type="entry name" value="TAT_signal"/>
</dbReference>
<dbReference type="RefSeq" id="WP_184132306.1">
    <property type="nucleotide sequence ID" value="NZ_JACHFL010000005.1"/>
</dbReference>
<evidence type="ECO:0000313" key="2">
    <source>
        <dbReference type="EMBL" id="MBB5363437.1"/>
    </source>
</evidence>
<dbReference type="PROSITE" id="PS51318">
    <property type="entry name" value="TAT"/>
    <property type="match status" value="1"/>
</dbReference>
<proteinExistence type="predicted"/>
<accession>A0A7W8NGZ1</accession>
<dbReference type="NCBIfam" id="TIGR01409">
    <property type="entry name" value="TAT_signal_seq"/>
    <property type="match status" value="1"/>
</dbReference>
<comment type="caution">
    <text evidence="2">The sequence shown here is derived from an EMBL/GenBank/DDBJ whole genome shotgun (WGS) entry which is preliminary data.</text>
</comment>
<organism evidence="2 3">
    <name type="scientific">Deinococcus humi</name>
    <dbReference type="NCBI Taxonomy" id="662880"/>
    <lineage>
        <taxon>Bacteria</taxon>
        <taxon>Thermotogati</taxon>
        <taxon>Deinococcota</taxon>
        <taxon>Deinococci</taxon>
        <taxon>Deinococcales</taxon>
        <taxon>Deinococcaceae</taxon>
        <taxon>Deinococcus</taxon>
    </lineage>
</organism>
<feature type="region of interest" description="Disordered" evidence="1">
    <location>
        <begin position="39"/>
        <end position="69"/>
    </location>
</feature>
<evidence type="ECO:0000313" key="3">
    <source>
        <dbReference type="Proteomes" id="UP000552709"/>
    </source>
</evidence>
<evidence type="ECO:0000256" key="1">
    <source>
        <dbReference type="SAM" id="MobiDB-lite"/>
    </source>
</evidence>
<keyword evidence="2" id="KW-0560">Oxidoreductase</keyword>
<protein>
    <submittedName>
        <fullName evidence="2">Gluconate 2-dehydrogenase gamma chain</fullName>
        <ecNumber evidence="2">1.1.99.3</ecNumber>
    </submittedName>
</protein>
<reference evidence="2 3" key="1">
    <citation type="submission" date="2020-08" db="EMBL/GenBank/DDBJ databases">
        <title>Genomic Encyclopedia of Type Strains, Phase IV (KMG-IV): sequencing the most valuable type-strain genomes for metagenomic binning, comparative biology and taxonomic classification.</title>
        <authorList>
            <person name="Goeker M."/>
        </authorList>
    </citation>
    <scope>NUCLEOTIDE SEQUENCE [LARGE SCALE GENOMIC DNA]</scope>
    <source>
        <strain evidence="2 3">DSM 27939</strain>
    </source>
</reference>
<dbReference type="Pfam" id="PF13618">
    <property type="entry name" value="Gluconate_2-dh3"/>
    <property type="match status" value="1"/>
</dbReference>
<sequence>MTNHDPEHPQDATTGSRRGFLKAAGALALILSACRPHPAQAARPLPGRVGPENPASPLPARDTPTPFPPDQVPTSFQVFTPHEAETVEAATARIFPGDQEDPGAREAGVVYYIDHMLAYQEGFNEPTFRQAPFAQTYQGARPAERSGVVWVAADQIYRYGYQNVLTPREVYRIGVAGLDRLSESRFGKDFKDLSEGQQDALIGDMADGKAGRFDRNLSAESFFHNLRRHTAEGMFSDPQYGGNRGLVGWKLIGHPGAQRAYTPAQFQTEGEGLRRKPQAFVALHTFNPGQRSSDEVVLPVTGEDMQHRR</sequence>
<name>A0A7W8NGZ1_9DEIO</name>
<gene>
    <name evidence="2" type="ORF">HNQ08_002535</name>
</gene>
<dbReference type="GO" id="GO:0033717">
    <property type="term" value="F:gluconate 2-dehydrogenase (acceptor) activity"/>
    <property type="evidence" value="ECO:0007669"/>
    <property type="project" value="UniProtKB-EC"/>
</dbReference>
<dbReference type="InterPro" id="IPR019546">
    <property type="entry name" value="TAT_signal_bac_arc"/>
</dbReference>
<dbReference type="InterPro" id="IPR027056">
    <property type="entry name" value="Gluconate_2DH_su3"/>
</dbReference>